<feature type="transmembrane region" description="Helical" evidence="7">
    <location>
        <begin position="70"/>
        <end position="88"/>
    </location>
</feature>
<dbReference type="PANTHER" id="PTHR30353">
    <property type="entry name" value="INNER MEMBRANE PROTEIN DEDA-RELATED"/>
    <property type="match status" value="1"/>
</dbReference>
<accession>A0A4S5CLY7</accession>
<dbReference type="InterPro" id="IPR032816">
    <property type="entry name" value="VTT_dom"/>
</dbReference>
<sequence>MSSDVALNILDPSSIVSSVGLLGLMVVIFAETGLFVGFFLPGDSLLFLAGAFCAGDAAAAGPHLHLPTVLLGACAAAVAGAQTGYLIGRRAGPRLFDRPNSRLFRQEYVEQARGVLDRYGFGKAVVLARFVPVVRTFLNPLAGVVRMPARVFTTFNLIGGLLWAAGVTLLGYALGRTIPIEHYMIPVSLAIVLLSAIPVLREYLAHRRARTGRAPGEAASSSPER</sequence>
<protein>
    <submittedName>
        <fullName evidence="9">DedA family protein</fullName>
    </submittedName>
</protein>
<feature type="domain" description="VTT" evidence="8">
    <location>
        <begin position="40"/>
        <end position="172"/>
    </location>
</feature>
<dbReference type="AlphaFoldDB" id="A0A4S5CLY7"/>
<keyword evidence="3 7" id="KW-1003">Cell membrane</keyword>
<evidence type="ECO:0000313" key="9">
    <source>
        <dbReference type="EMBL" id="THJ46839.1"/>
    </source>
</evidence>
<evidence type="ECO:0000256" key="6">
    <source>
        <dbReference type="ARBA" id="ARBA00023136"/>
    </source>
</evidence>
<dbReference type="OrthoDB" id="9813426at2"/>
<comment type="similarity">
    <text evidence="2 7">Belongs to the DedA family.</text>
</comment>
<keyword evidence="4 7" id="KW-0812">Transmembrane</keyword>
<reference evidence="9 10" key="1">
    <citation type="submission" date="2019-04" db="EMBL/GenBank/DDBJ databases">
        <title>Draft genome sequences for three unisolated Alnus-infective Frankia Sp+ strains, AgTrS, AiOr and AvVan, the first sequenced Frankia strains able to sporulate in-planta.</title>
        <authorList>
            <person name="Bethencourt L."/>
            <person name="Vautrin F."/>
            <person name="Taib N."/>
            <person name="Dubost A."/>
            <person name="Castro-Garcia L."/>
            <person name="Imbaud O."/>
            <person name="Abrouk D."/>
            <person name="Fournier P."/>
            <person name="Briolay J."/>
            <person name="Nguyen A."/>
            <person name="Normand P."/>
            <person name="Fernandez M.P."/>
            <person name="Brochier-Armanet C."/>
            <person name="Herrera-Belaroussi A."/>
        </authorList>
    </citation>
    <scope>NUCLEOTIDE SEQUENCE [LARGE SCALE GENOMIC DNA]</scope>
    <source>
        <strain evidence="9 10">AvVan</strain>
    </source>
</reference>
<evidence type="ECO:0000256" key="4">
    <source>
        <dbReference type="ARBA" id="ARBA00022692"/>
    </source>
</evidence>
<proteinExistence type="inferred from homology"/>
<feature type="transmembrane region" description="Helical" evidence="7">
    <location>
        <begin position="155"/>
        <end position="174"/>
    </location>
</feature>
<dbReference type="Proteomes" id="UP000305282">
    <property type="component" value="Unassembled WGS sequence"/>
</dbReference>
<evidence type="ECO:0000256" key="3">
    <source>
        <dbReference type="ARBA" id="ARBA00022475"/>
    </source>
</evidence>
<dbReference type="GO" id="GO:0005886">
    <property type="term" value="C:plasma membrane"/>
    <property type="evidence" value="ECO:0007669"/>
    <property type="project" value="UniProtKB-SubCell"/>
</dbReference>
<keyword evidence="6 7" id="KW-0472">Membrane</keyword>
<evidence type="ECO:0000256" key="7">
    <source>
        <dbReference type="RuleBase" id="RU367016"/>
    </source>
</evidence>
<evidence type="ECO:0000259" key="8">
    <source>
        <dbReference type="Pfam" id="PF09335"/>
    </source>
</evidence>
<dbReference type="EMBL" id="SSXH01000679">
    <property type="protein sequence ID" value="THJ46839.1"/>
    <property type="molecule type" value="Genomic_DNA"/>
</dbReference>
<evidence type="ECO:0000313" key="10">
    <source>
        <dbReference type="Proteomes" id="UP000305282"/>
    </source>
</evidence>
<comment type="caution">
    <text evidence="9">The sequence shown here is derived from an EMBL/GenBank/DDBJ whole genome shotgun (WGS) entry which is preliminary data.</text>
</comment>
<feature type="transmembrane region" description="Helical" evidence="7">
    <location>
        <begin position="45"/>
        <end position="64"/>
    </location>
</feature>
<comment type="subcellular location">
    <subcellularLocation>
        <location evidence="1 7">Cell membrane</location>
        <topology evidence="1 7">Multi-pass membrane protein</topology>
    </subcellularLocation>
</comment>
<evidence type="ECO:0000256" key="1">
    <source>
        <dbReference type="ARBA" id="ARBA00004651"/>
    </source>
</evidence>
<dbReference type="InterPro" id="IPR032818">
    <property type="entry name" value="DedA-like"/>
</dbReference>
<dbReference type="PANTHER" id="PTHR30353:SF0">
    <property type="entry name" value="TRANSMEMBRANE PROTEIN"/>
    <property type="match status" value="1"/>
</dbReference>
<keyword evidence="5 7" id="KW-1133">Transmembrane helix</keyword>
<feature type="transmembrane region" description="Helical" evidence="7">
    <location>
        <begin position="15"/>
        <end position="38"/>
    </location>
</feature>
<gene>
    <name evidence="9" type="ORF">E7Y31_19570</name>
</gene>
<keyword evidence="10" id="KW-1185">Reference proteome</keyword>
<dbReference type="RefSeq" id="WP_136449303.1">
    <property type="nucleotide sequence ID" value="NZ_SSXH01000679.1"/>
</dbReference>
<evidence type="ECO:0000256" key="2">
    <source>
        <dbReference type="ARBA" id="ARBA00010792"/>
    </source>
</evidence>
<name>A0A4S5CLY7_9ACTN</name>
<feature type="transmembrane region" description="Helical" evidence="7">
    <location>
        <begin position="180"/>
        <end position="200"/>
    </location>
</feature>
<dbReference type="Pfam" id="PF09335">
    <property type="entry name" value="VTT_dom"/>
    <property type="match status" value="1"/>
</dbReference>
<organism evidence="9 10">
    <name type="scientific">Candidatus Frankia alpina</name>
    <dbReference type="NCBI Taxonomy" id="2699483"/>
    <lineage>
        <taxon>Bacteria</taxon>
        <taxon>Bacillati</taxon>
        <taxon>Actinomycetota</taxon>
        <taxon>Actinomycetes</taxon>
        <taxon>Frankiales</taxon>
        <taxon>Frankiaceae</taxon>
        <taxon>Frankia</taxon>
    </lineage>
</organism>
<evidence type="ECO:0000256" key="5">
    <source>
        <dbReference type="ARBA" id="ARBA00022989"/>
    </source>
</evidence>